<dbReference type="SUPFAM" id="SSF55383">
    <property type="entry name" value="Copper amine oxidase, domain N"/>
    <property type="match status" value="1"/>
</dbReference>
<dbReference type="InterPro" id="IPR012854">
    <property type="entry name" value="Cu_amine_oxidase-like_N"/>
</dbReference>
<dbReference type="Proteomes" id="UP000012081">
    <property type="component" value="Unassembled WGS sequence"/>
</dbReference>
<evidence type="ECO:0000259" key="2">
    <source>
        <dbReference type="Pfam" id="PF07833"/>
    </source>
</evidence>
<dbReference type="AlphaFoldDB" id="M8DF43"/>
<dbReference type="EMBL" id="APBN01000005">
    <property type="protein sequence ID" value="EMT52037.1"/>
    <property type="molecule type" value="Genomic_DNA"/>
</dbReference>
<dbReference type="STRING" id="1300222.I532_14378"/>
<proteinExistence type="predicted"/>
<feature type="domain" description="Copper amine oxidase-like N-terminal" evidence="2">
    <location>
        <begin position="43"/>
        <end position="150"/>
    </location>
</feature>
<evidence type="ECO:0008006" key="6">
    <source>
        <dbReference type="Google" id="ProtNLM"/>
    </source>
</evidence>
<dbReference type="InterPro" id="IPR025748">
    <property type="entry name" value="PrcB_C_dom"/>
</dbReference>
<feature type="chain" id="PRO_5004094995" description="Protease complex subunit PrcB family protein" evidence="1">
    <location>
        <begin position="24"/>
        <end position="271"/>
    </location>
</feature>
<feature type="domain" description="PrcB C-terminal" evidence="3">
    <location>
        <begin position="192"/>
        <end position="246"/>
    </location>
</feature>
<keyword evidence="5" id="KW-1185">Reference proteome</keyword>
<comment type="caution">
    <text evidence="4">The sequence shown here is derived from an EMBL/GenBank/DDBJ whole genome shotgun (WGS) entry which is preliminary data.</text>
</comment>
<dbReference type="InterPro" id="IPR036582">
    <property type="entry name" value="Mao_N_sf"/>
</dbReference>
<dbReference type="Pfam" id="PF07833">
    <property type="entry name" value="Cu_amine_oxidN1"/>
    <property type="match status" value="1"/>
</dbReference>
<reference evidence="4 5" key="1">
    <citation type="submission" date="2013-03" db="EMBL/GenBank/DDBJ databases">
        <title>Assembly of a new bacterial strain Brevibacillus borstelensis AK1.</title>
        <authorList>
            <person name="Rajan I."/>
            <person name="PoliReddy D."/>
            <person name="Sugumar T."/>
            <person name="Rathinam K."/>
            <person name="Alqarawi S."/>
            <person name="Khalil A.B."/>
            <person name="Sivakumar N."/>
        </authorList>
    </citation>
    <scope>NUCLEOTIDE SEQUENCE [LARGE SCALE GENOMIC DNA]</scope>
    <source>
        <strain evidence="4 5">AK1</strain>
    </source>
</reference>
<dbReference type="RefSeq" id="WP_003389059.1">
    <property type="nucleotide sequence ID" value="NZ_APBN01000005.1"/>
</dbReference>
<accession>M8DF43</accession>
<dbReference type="Pfam" id="PF14343">
    <property type="entry name" value="PrcB_C"/>
    <property type="match status" value="1"/>
</dbReference>
<evidence type="ECO:0000256" key="1">
    <source>
        <dbReference type="SAM" id="SignalP"/>
    </source>
</evidence>
<keyword evidence="1" id="KW-0732">Signal</keyword>
<evidence type="ECO:0000313" key="5">
    <source>
        <dbReference type="Proteomes" id="UP000012081"/>
    </source>
</evidence>
<evidence type="ECO:0000259" key="3">
    <source>
        <dbReference type="Pfam" id="PF14343"/>
    </source>
</evidence>
<dbReference type="Gene3D" id="3.30.457.10">
    <property type="entry name" value="Copper amine oxidase-like, N-terminal domain"/>
    <property type="match status" value="1"/>
</dbReference>
<dbReference type="OrthoDB" id="2081723at2"/>
<organism evidence="4 5">
    <name type="scientific">Brevibacillus borstelensis AK1</name>
    <dbReference type="NCBI Taxonomy" id="1300222"/>
    <lineage>
        <taxon>Bacteria</taxon>
        <taxon>Bacillati</taxon>
        <taxon>Bacillota</taxon>
        <taxon>Bacilli</taxon>
        <taxon>Bacillales</taxon>
        <taxon>Paenibacillaceae</taxon>
        <taxon>Brevibacillus</taxon>
    </lineage>
</organism>
<protein>
    <recommendedName>
        <fullName evidence="6">Protease complex subunit PrcB family protein</fullName>
    </recommendedName>
</protein>
<feature type="signal peptide" evidence="1">
    <location>
        <begin position="1"/>
        <end position="23"/>
    </location>
</feature>
<name>M8DF43_9BACL</name>
<evidence type="ECO:0000313" key="4">
    <source>
        <dbReference type="EMBL" id="EMT52037.1"/>
    </source>
</evidence>
<gene>
    <name evidence="4" type="ORF">I532_14378</name>
</gene>
<sequence length="271" mass="29758">MRGKRAIACLIGLQLLMAVPVGAAGNASGNAAASPASNTQISVNGQALQLKQPAIIIDGRTYLAIEDMAGILQAKWQASNNQKEVAVTLPDGKTISFQINTKRVAVDNKWSEIDQGAILHNKQMYVPLRWMTEKSGYELKWNPQTRTVEIVAPVGNEEFKQVDFTSLSEDEKAFVQQVKGTQGVHQKGDLYVIARGQAPNPGYGIEIVNTEMSWEQLKVYVKLTKPEPGRMYAQVISYPFIVAKVKLPPYTTLLVLDANTKKPLFEGAQGM</sequence>
<dbReference type="PATRIC" id="fig|1300222.3.peg.3004"/>